<feature type="compositionally biased region" description="Basic and acidic residues" evidence="4">
    <location>
        <begin position="406"/>
        <end position="419"/>
    </location>
</feature>
<gene>
    <name evidence="7" type="ORF">PBS001_LOCUS6296</name>
</gene>
<dbReference type="Proteomes" id="UP001158986">
    <property type="component" value="Unassembled WGS sequence"/>
</dbReference>
<dbReference type="PANTHER" id="PTHR31057:SF0">
    <property type="entry name" value="E3 UFM1-PROTEIN LIGASE 1"/>
    <property type="match status" value="1"/>
</dbReference>
<proteinExistence type="inferred from homology"/>
<dbReference type="PANTHER" id="PTHR31057">
    <property type="entry name" value="E3 UFM1-PROTEIN LIGASE 1"/>
    <property type="match status" value="1"/>
</dbReference>
<feature type="domain" description="E3 UFM1-protein ligase 1-like" evidence="6">
    <location>
        <begin position="548"/>
        <end position="698"/>
    </location>
</feature>
<dbReference type="EMBL" id="CAKLCB010000316">
    <property type="protein sequence ID" value="CAH0519780.1"/>
    <property type="molecule type" value="Genomic_DNA"/>
</dbReference>
<dbReference type="Pfam" id="PF25870">
    <property type="entry name" value="WHD_UFL1_5th"/>
    <property type="match status" value="1"/>
</dbReference>
<organism evidence="7 8">
    <name type="scientific">Peronospora belbahrii</name>
    <dbReference type="NCBI Taxonomy" id="622444"/>
    <lineage>
        <taxon>Eukaryota</taxon>
        <taxon>Sar</taxon>
        <taxon>Stramenopiles</taxon>
        <taxon>Oomycota</taxon>
        <taxon>Peronosporomycetes</taxon>
        <taxon>Peronosporales</taxon>
        <taxon>Peronosporaceae</taxon>
        <taxon>Peronospora</taxon>
    </lineage>
</organism>
<sequence>MTAAPINRPSLCKMDEIALLQQQLAAVQQQETALKLSEHNVIDLLLKLKQLGKLEVIHTRTGKQFLTLLQIQKEIIDYVALQGGRMSLTDLEKIIEVDRTHIEKQVAALCRENRGHKDSYHVVNNGEELLTSWYLDSIMEDTNVLLQDSGTTSMGDLAQQYGFSVDYMRDVVRTRLGSLLKARERDNVLYTDSYETAQKARIRGVFAGVTRPVFVPDVVRSFGFDEAVANEALTELMQTKVLMGTLRGREYVPYIFMEAQRESMYSFFQQNGYLENVRAKELQVARPFDFLKRRFPDAVPLQECVVSRAMQLQLEGAVEAAVNENSLVDVRMLLPSALSAGDVAMLLGMSPTLKKMGHAPRAYQIANVYAVSLGLFASCVEKFEEDAMTKAARAAAQQKSSGIKVSLHENRQEIDKGDDLGASSKHGKKGKRGTGDNKREQEETGGQGGKTRKAKKSKRGSKRGEEAGDDDDRPATAEASIVPTREEMTELFIRWFPVVAELEGDDDFIDGMVEHLESKAAEVYSTALAKALSSILRGDAASLRELRKTFEDRFDEQYTKLLVLSKGYNKLSMRVDAKDVSSMEQLAVVEVHLLETFAVELTALITRFIAESNSFELEDLSILPSPSGSEDSMGKVPSGAVIILSDENKRILESSLPQSTASNLVRLWTLATAGRRSLSDFMAHVSVLAEALCMPLPKLDRKKERQVIFGYRQSLIAELDEVVALAIESSQQHALVATLILQLFFQQLTGLPGSFPRHSISYGRIVLNAFQDSVPEKSMFLFQVFVQLASAMSTGEEVTEEQKSAWSESLDAVHALRYLVVYFTTLDNTRSRTSQAAHGNIL</sequence>
<dbReference type="Pfam" id="PF09743">
    <property type="entry name" value="E3_UFM1_ligase"/>
    <property type="match status" value="1"/>
</dbReference>
<evidence type="ECO:0000256" key="3">
    <source>
        <dbReference type="ARBA" id="ARBA00022786"/>
    </source>
</evidence>
<dbReference type="InterPro" id="IPR056579">
    <property type="entry name" value="Ufl1_N"/>
</dbReference>
<feature type="region of interest" description="Disordered" evidence="4">
    <location>
        <begin position="397"/>
        <end position="483"/>
    </location>
</feature>
<evidence type="ECO:0000259" key="5">
    <source>
        <dbReference type="Pfam" id="PF09743"/>
    </source>
</evidence>
<dbReference type="InterPro" id="IPR018611">
    <property type="entry name" value="Ufl1"/>
</dbReference>
<evidence type="ECO:0000256" key="4">
    <source>
        <dbReference type="SAM" id="MobiDB-lite"/>
    </source>
</evidence>
<evidence type="ECO:0008006" key="9">
    <source>
        <dbReference type="Google" id="ProtNLM"/>
    </source>
</evidence>
<keyword evidence="3" id="KW-0833">Ubl conjugation pathway</keyword>
<evidence type="ECO:0000259" key="6">
    <source>
        <dbReference type="Pfam" id="PF23659"/>
    </source>
</evidence>
<dbReference type="Pfam" id="PF23659">
    <property type="entry name" value="UFL1"/>
    <property type="match status" value="1"/>
</dbReference>
<feature type="compositionally biased region" description="Basic residues" evidence="4">
    <location>
        <begin position="450"/>
        <end position="461"/>
    </location>
</feature>
<feature type="compositionally biased region" description="Basic and acidic residues" evidence="4">
    <location>
        <begin position="433"/>
        <end position="442"/>
    </location>
</feature>
<evidence type="ECO:0000256" key="2">
    <source>
        <dbReference type="ARBA" id="ARBA00022679"/>
    </source>
</evidence>
<feature type="domain" description="E3 UFM1-protein ligase 1-like N-terminal" evidence="5">
    <location>
        <begin position="16"/>
        <end position="290"/>
    </location>
</feature>
<protein>
    <recommendedName>
        <fullName evidence="9">E3 UFM1-protein ligase 1</fullName>
    </recommendedName>
</protein>
<comment type="caution">
    <text evidence="7">The sequence shown here is derived from an EMBL/GenBank/DDBJ whole genome shotgun (WGS) entry which is preliminary data.</text>
</comment>
<name>A0ABN8D344_9STRA</name>
<comment type="similarity">
    <text evidence="1">Belongs to the UFL1 family.</text>
</comment>
<evidence type="ECO:0000313" key="7">
    <source>
        <dbReference type="EMBL" id="CAH0519780.1"/>
    </source>
</evidence>
<accession>A0ABN8D344</accession>
<keyword evidence="8" id="KW-1185">Reference proteome</keyword>
<reference evidence="7 8" key="1">
    <citation type="submission" date="2021-11" db="EMBL/GenBank/DDBJ databases">
        <authorList>
            <person name="Islam A."/>
            <person name="Islam S."/>
            <person name="Flora M.S."/>
            <person name="Rahman M."/>
            <person name="Ziaur R.M."/>
            <person name="Epstein J.H."/>
            <person name="Hassan M."/>
            <person name="Klassen M."/>
            <person name="Woodard K."/>
            <person name="Webb A."/>
            <person name="Webby R.J."/>
            <person name="El Zowalaty M.E."/>
        </authorList>
    </citation>
    <scope>NUCLEOTIDE SEQUENCE [LARGE SCALE GENOMIC DNA]</scope>
    <source>
        <strain evidence="7">Pbs1</strain>
    </source>
</reference>
<evidence type="ECO:0000256" key="1">
    <source>
        <dbReference type="ARBA" id="ARBA00010789"/>
    </source>
</evidence>
<keyword evidence="2" id="KW-0808">Transferase</keyword>
<dbReference type="InterPro" id="IPR056580">
    <property type="entry name" value="Ufl1_dom"/>
</dbReference>
<evidence type="ECO:0000313" key="8">
    <source>
        <dbReference type="Proteomes" id="UP001158986"/>
    </source>
</evidence>